<sequence length="53" mass="5976">MKTIKKNKIKKNLESIIKWSLIGFTILLGLIFTALSFWGLTKLLIEIASGNLN</sequence>
<evidence type="ECO:0000313" key="2">
    <source>
        <dbReference type="EMBL" id="UWD34177.1"/>
    </source>
</evidence>
<organism evidence="2 3">
    <name type="scientific">Mesomycoplasma molare</name>
    <dbReference type="NCBI Taxonomy" id="171288"/>
    <lineage>
        <taxon>Bacteria</taxon>
        <taxon>Bacillati</taxon>
        <taxon>Mycoplasmatota</taxon>
        <taxon>Mycoplasmoidales</taxon>
        <taxon>Metamycoplasmataceae</taxon>
        <taxon>Mesomycoplasma</taxon>
    </lineage>
</organism>
<dbReference type="Proteomes" id="UP001058364">
    <property type="component" value="Chromosome"/>
</dbReference>
<dbReference type="EMBL" id="CP103423">
    <property type="protein sequence ID" value="UWD34177.1"/>
    <property type="molecule type" value="Genomic_DNA"/>
</dbReference>
<keyword evidence="1" id="KW-0472">Membrane</keyword>
<accession>A0ABY5TU36</accession>
<keyword evidence="3" id="KW-1185">Reference proteome</keyword>
<keyword evidence="1" id="KW-1133">Transmembrane helix</keyword>
<keyword evidence="1" id="KW-0812">Transmembrane</keyword>
<feature type="transmembrane region" description="Helical" evidence="1">
    <location>
        <begin position="21"/>
        <end position="40"/>
    </location>
</feature>
<gene>
    <name evidence="2" type="ORF">NX772_03785</name>
</gene>
<protein>
    <recommendedName>
        <fullName evidence="4">Preprotein translocase subunit SecE</fullName>
    </recommendedName>
</protein>
<name>A0ABY5TU36_9BACT</name>
<reference evidence="2" key="1">
    <citation type="submission" date="2022-08" db="EMBL/GenBank/DDBJ databases">
        <title>Complete genome sequence of Mycoplasma molare type strain H 542.</title>
        <authorList>
            <person name="Spergser J."/>
        </authorList>
    </citation>
    <scope>NUCLEOTIDE SEQUENCE</scope>
    <source>
        <strain evidence="2">H 542</strain>
    </source>
</reference>
<evidence type="ECO:0008006" key="4">
    <source>
        <dbReference type="Google" id="ProtNLM"/>
    </source>
</evidence>
<dbReference type="RefSeq" id="WP_156925623.1">
    <property type="nucleotide sequence ID" value="NZ_CP103423.1"/>
</dbReference>
<evidence type="ECO:0000313" key="3">
    <source>
        <dbReference type="Proteomes" id="UP001058364"/>
    </source>
</evidence>
<evidence type="ECO:0000256" key="1">
    <source>
        <dbReference type="SAM" id="Phobius"/>
    </source>
</evidence>
<proteinExistence type="predicted"/>